<dbReference type="Pfam" id="PF10060">
    <property type="entry name" value="DUF2298"/>
    <property type="match status" value="2"/>
</dbReference>
<feature type="transmembrane region" description="Helical" evidence="1">
    <location>
        <begin position="321"/>
        <end position="345"/>
    </location>
</feature>
<accession>A0A2M7TKV9</accession>
<feature type="transmembrane region" description="Helical" evidence="1">
    <location>
        <begin position="469"/>
        <end position="493"/>
    </location>
</feature>
<feature type="transmembrane region" description="Helical" evidence="1">
    <location>
        <begin position="505"/>
        <end position="524"/>
    </location>
</feature>
<dbReference type="Proteomes" id="UP000228920">
    <property type="component" value="Unassembled WGS sequence"/>
</dbReference>
<keyword evidence="1" id="KW-0812">Transmembrane</keyword>
<dbReference type="EMBL" id="PFNL01000037">
    <property type="protein sequence ID" value="PIZ47575.1"/>
    <property type="molecule type" value="Genomic_DNA"/>
</dbReference>
<evidence type="ECO:0008006" key="4">
    <source>
        <dbReference type="Google" id="ProtNLM"/>
    </source>
</evidence>
<dbReference type="PANTHER" id="PTHR10790:SF51">
    <property type="entry name" value="TETRATRICOPEPTIDE REPEAT PROTEIN"/>
    <property type="match status" value="1"/>
</dbReference>
<feature type="transmembrane region" description="Helical" evidence="1">
    <location>
        <begin position="41"/>
        <end position="61"/>
    </location>
</feature>
<organism evidence="2 3">
    <name type="scientific">candidate division WWE3 bacterium CG_4_10_14_0_2_um_filter_41_14</name>
    <dbReference type="NCBI Taxonomy" id="1975072"/>
    <lineage>
        <taxon>Bacteria</taxon>
        <taxon>Katanobacteria</taxon>
    </lineage>
</organism>
<keyword evidence="1" id="KW-1133">Transmembrane helix</keyword>
<feature type="transmembrane region" description="Helical" evidence="1">
    <location>
        <begin position="188"/>
        <end position="209"/>
    </location>
</feature>
<proteinExistence type="predicted"/>
<feature type="transmembrane region" description="Helical" evidence="1">
    <location>
        <begin position="6"/>
        <end position="29"/>
    </location>
</feature>
<dbReference type="PANTHER" id="PTHR10790">
    <property type="entry name" value="TPR-DOMAIN CONTAINING PROTEIN"/>
    <property type="match status" value="1"/>
</dbReference>
<keyword evidence="1" id="KW-0472">Membrane</keyword>
<feature type="transmembrane region" description="Helical" evidence="1">
    <location>
        <begin position="97"/>
        <end position="117"/>
    </location>
</feature>
<reference evidence="3" key="1">
    <citation type="submission" date="2017-09" db="EMBL/GenBank/DDBJ databases">
        <title>Depth-based differentiation of microbial function through sediment-hosted aquifers and enrichment of novel symbionts in the deep terrestrial subsurface.</title>
        <authorList>
            <person name="Probst A.J."/>
            <person name="Ladd B."/>
            <person name="Jarett J.K."/>
            <person name="Geller-Mcgrath D.E."/>
            <person name="Sieber C.M.K."/>
            <person name="Emerson J.B."/>
            <person name="Anantharaman K."/>
            <person name="Thomas B.C."/>
            <person name="Malmstrom R."/>
            <person name="Stieglmeier M."/>
            <person name="Klingl A."/>
            <person name="Woyke T."/>
            <person name="Ryan C.M."/>
            <person name="Banfield J.F."/>
        </authorList>
    </citation>
    <scope>NUCLEOTIDE SEQUENCE [LARGE SCALE GENOMIC DNA]</scope>
</reference>
<evidence type="ECO:0000313" key="3">
    <source>
        <dbReference type="Proteomes" id="UP000228920"/>
    </source>
</evidence>
<feature type="transmembrane region" description="Helical" evidence="1">
    <location>
        <begin position="390"/>
        <end position="408"/>
    </location>
</feature>
<feature type="transmembrane region" description="Helical" evidence="1">
    <location>
        <begin position="67"/>
        <end position="85"/>
    </location>
</feature>
<name>A0A2M7TKV9_UNCKA</name>
<evidence type="ECO:0000313" key="2">
    <source>
        <dbReference type="EMBL" id="PIZ47575.1"/>
    </source>
</evidence>
<gene>
    <name evidence="2" type="ORF">COY32_01475</name>
</gene>
<dbReference type="AlphaFoldDB" id="A0A2M7TKV9"/>
<feature type="transmembrane region" description="Helical" evidence="1">
    <location>
        <begin position="221"/>
        <end position="243"/>
    </location>
</feature>
<dbReference type="InterPro" id="IPR018746">
    <property type="entry name" value="DUF2298"/>
</dbReference>
<comment type="caution">
    <text evidence="2">The sequence shown here is derived from an EMBL/GenBank/DDBJ whole genome shotgun (WGS) entry which is preliminary data.</text>
</comment>
<feature type="transmembrane region" description="Helical" evidence="1">
    <location>
        <begin position="429"/>
        <end position="449"/>
    </location>
</feature>
<evidence type="ECO:0000256" key="1">
    <source>
        <dbReference type="SAM" id="Phobius"/>
    </source>
</evidence>
<protein>
    <recommendedName>
        <fullName evidence="4">Chlor_Arch_YYY domain-containing protein</fullName>
    </recommendedName>
</protein>
<feature type="transmembrane region" description="Helical" evidence="1">
    <location>
        <begin position="280"/>
        <end position="300"/>
    </location>
</feature>
<feature type="transmembrane region" description="Helical" evidence="1">
    <location>
        <begin position="536"/>
        <end position="554"/>
    </location>
</feature>
<sequence length="725" mass="82319">MSDVQASLQFILILELLGLSVLPLTHYIFPQFIDKGFGLSKIVGILITSWIVWLISSFHLAPFSRTISFASLGVVIVLVWGFALYKKHIPTFTKKELLVIAIEELLLWGVFCMWTYIRGFSPDINGLEKFMDYGFMLSILRTQYFPPLDHYLALETINYYYYGQYIAAFITQLANVAPSMGYHLQMSALMALASVQSFALSATLAYQYLFGKKTFLHRKSIVAGFLSFLFVVLFGNLHALIYLPLQGISYWYPNATRFIEYTIHEFPIYSFIVNDLHGHVSSIPLVFLTLSLLFVIVAAPHKKSIKPLSLTQLKANSFPQIALLTLTIGSLYATNAWDFAIYLLLTGLVLLTRNTLQTMLTNDQTSTYVLPTFRSILTSSFSLPLIVKTAFQSVSILMISIVLFLPFWQHFHPISQGIGIVPLGSHSPLWQLLILWGMQVTLSVIYLFYVNKTTRQPDNTHNLSYVNTFIILLCAVSFLLIILPEIIFIRDIYPTHFRANTMFKFYYQAWLMLGIVSGFSIVVLLTKLPNRKLTTFFYLIIVSIFLLAGSTYSLKATEQGFGGFNHERTSINGTDYLFKKYPADAKAIEWLNQNIVGQPVIAEAVGDSYTDYARVASNTGLPTVLGWPVHEWLWRGSYMDAMQPTTKNDLASDASDSVALRIENVKLLYETDEQKFVTSIVDEYHIDYIFMGTLEREKYTVGSAVPQMFTSVYEQDGTVIYKVNN</sequence>